<evidence type="ECO:0000313" key="3">
    <source>
        <dbReference type="Proteomes" id="UP000269669"/>
    </source>
</evidence>
<feature type="transmembrane region" description="Helical" evidence="1">
    <location>
        <begin position="58"/>
        <end position="77"/>
    </location>
</feature>
<evidence type="ECO:0000313" key="2">
    <source>
        <dbReference type="EMBL" id="RSL17732.1"/>
    </source>
</evidence>
<proteinExistence type="predicted"/>
<dbReference type="OrthoDB" id="120491at2"/>
<dbReference type="Proteomes" id="UP000269669">
    <property type="component" value="Unassembled WGS sequence"/>
</dbReference>
<keyword evidence="1" id="KW-0812">Transmembrane</keyword>
<dbReference type="AlphaFoldDB" id="A0A428MLI5"/>
<keyword evidence="1" id="KW-1133">Transmembrane helix</keyword>
<reference evidence="2 3" key="1">
    <citation type="submission" date="2018-12" db="EMBL/GenBank/DDBJ databases">
        <title>Sequencing of bacterial isolates from soil warming experiment in Harvard Forest, Massachusetts, USA.</title>
        <authorList>
            <person name="Deangelis K."/>
        </authorList>
    </citation>
    <scope>NUCLEOTIDE SEQUENCE [LARGE SCALE GENOMIC DNA]</scope>
    <source>
        <strain evidence="2 3">EB153</strain>
    </source>
</reference>
<feature type="transmembrane region" description="Helical" evidence="1">
    <location>
        <begin position="97"/>
        <end position="117"/>
    </location>
</feature>
<organism evidence="2 3">
    <name type="scientific">Edaphobacter aggregans</name>
    <dbReference type="NCBI Taxonomy" id="570835"/>
    <lineage>
        <taxon>Bacteria</taxon>
        <taxon>Pseudomonadati</taxon>
        <taxon>Acidobacteriota</taxon>
        <taxon>Terriglobia</taxon>
        <taxon>Terriglobales</taxon>
        <taxon>Acidobacteriaceae</taxon>
        <taxon>Edaphobacter</taxon>
    </lineage>
</organism>
<dbReference type="RefSeq" id="WP_125486179.1">
    <property type="nucleotide sequence ID" value="NZ_RSDW01000001.1"/>
</dbReference>
<comment type="caution">
    <text evidence="2">The sequence shown here is derived from an EMBL/GenBank/DDBJ whole genome shotgun (WGS) entry which is preliminary data.</text>
</comment>
<dbReference type="EMBL" id="RSDW01000001">
    <property type="protein sequence ID" value="RSL17732.1"/>
    <property type="molecule type" value="Genomic_DNA"/>
</dbReference>
<accession>A0A428MLI5</accession>
<keyword evidence="3" id="KW-1185">Reference proteome</keyword>
<keyword evidence="1" id="KW-0472">Membrane</keyword>
<protein>
    <submittedName>
        <fullName evidence="2">Uncharacterized protein</fullName>
    </submittedName>
</protein>
<sequence length="129" mass="14554">MNDARDKKFPEVDTGLFMRGELPGMDSAARSSIVNRTHRVVRERATKMAARRNRARSLWVPMAVCSALVVMICTAGWSVLDEYDAAPTGVPDSSDQFLVLALWFFPVSMALLAMVWFRRTRNRSGREAM</sequence>
<evidence type="ECO:0000256" key="1">
    <source>
        <dbReference type="SAM" id="Phobius"/>
    </source>
</evidence>
<name>A0A428MLI5_9BACT</name>
<gene>
    <name evidence="2" type="ORF">EDE15_3275</name>
</gene>